<protein>
    <submittedName>
        <fullName evidence="7">Uncharacterized protein</fullName>
    </submittedName>
</protein>
<gene>
    <name evidence="7" type="ORF">B0T16DRAFT_388382</name>
</gene>
<feature type="transmembrane region" description="Helical" evidence="6">
    <location>
        <begin position="92"/>
        <end position="112"/>
    </location>
</feature>
<keyword evidence="4 6" id="KW-1133">Transmembrane helix</keyword>
<evidence type="ECO:0000313" key="8">
    <source>
        <dbReference type="Proteomes" id="UP001174936"/>
    </source>
</evidence>
<dbReference type="AlphaFoldDB" id="A0AA40CSS3"/>
<accession>A0AA40CSS3</accession>
<keyword evidence="5 6" id="KW-0472">Membrane</keyword>
<feature type="transmembrane region" description="Helical" evidence="6">
    <location>
        <begin position="133"/>
        <end position="155"/>
    </location>
</feature>
<feature type="transmembrane region" description="Helical" evidence="6">
    <location>
        <begin position="240"/>
        <end position="263"/>
    </location>
</feature>
<dbReference type="PANTHER" id="PTHR23513:SF6">
    <property type="entry name" value="MAJOR FACILITATOR SUPERFAMILY ASSOCIATED DOMAIN-CONTAINING PROTEIN"/>
    <property type="match status" value="1"/>
</dbReference>
<keyword evidence="8" id="KW-1185">Reference proteome</keyword>
<evidence type="ECO:0000256" key="4">
    <source>
        <dbReference type="ARBA" id="ARBA00022989"/>
    </source>
</evidence>
<organism evidence="7 8">
    <name type="scientific">Cercophora newfieldiana</name>
    <dbReference type="NCBI Taxonomy" id="92897"/>
    <lineage>
        <taxon>Eukaryota</taxon>
        <taxon>Fungi</taxon>
        <taxon>Dikarya</taxon>
        <taxon>Ascomycota</taxon>
        <taxon>Pezizomycotina</taxon>
        <taxon>Sordariomycetes</taxon>
        <taxon>Sordariomycetidae</taxon>
        <taxon>Sordariales</taxon>
        <taxon>Lasiosphaeriaceae</taxon>
        <taxon>Cercophora</taxon>
    </lineage>
</organism>
<keyword evidence="3 6" id="KW-0812">Transmembrane</keyword>
<dbReference type="GO" id="GO:0005886">
    <property type="term" value="C:plasma membrane"/>
    <property type="evidence" value="ECO:0007669"/>
    <property type="project" value="UniProtKB-SubCell"/>
</dbReference>
<dbReference type="InterPro" id="IPR036291">
    <property type="entry name" value="NAD(P)-bd_dom_sf"/>
</dbReference>
<dbReference type="SUPFAM" id="SSF103473">
    <property type="entry name" value="MFS general substrate transporter"/>
    <property type="match status" value="1"/>
</dbReference>
<dbReference type="Proteomes" id="UP001174936">
    <property type="component" value="Unassembled WGS sequence"/>
</dbReference>
<name>A0AA40CSS3_9PEZI</name>
<evidence type="ECO:0000256" key="5">
    <source>
        <dbReference type="ARBA" id="ARBA00023136"/>
    </source>
</evidence>
<feature type="transmembrane region" description="Helical" evidence="6">
    <location>
        <begin position="175"/>
        <end position="194"/>
    </location>
</feature>
<evidence type="ECO:0000256" key="3">
    <source>
        <dbReference type="ARBA" id="ARBA00022692"/>
    </source>
</evidence>
<sequence length="768" mass="83508">MGLFRDLVDGLRAFTPAERRNIVIYILGIMMYKFGLEAFNGSIVALATNRYDYESITTKSPSRTFERVGLLTGLNQAFQCVGSILIAPLNVLAGAVAVFGVCSALLLIIDAATDRKNHPKNEWSYYGKYNTDAMIPVYCVSGIAYGMVELIRRVIPRDIVGGDVQKLRKMDSIVHIFYEITGTAGAFTTGLVIIPTLGNNMAFIITPVCFALAALIWSFLSTLNFTRPSSNNTSGSSTGYLLSALRGLTLFGESILVGCRILFSSRKFIWLVPGYAVALYAHRYLENGIAPQVARRYLGDSAWSQIMVGGSNLGELLGALCVLLFTNVIHTPMPWLRLDALFLLAVWYIPFWHPPSGQVGQAWLVAATFMPISFGWAAGDVSLAAYIQASLARLESKNKNVSALGAVMAFLYSFYIVTYAIMGTVLGRYLDGMYNSSGGANGGDIRSGLVFTVGVQFSVIAALVLAATFVPRGAVAFNPRMVSGENLERPLEDMEVERVGSGGKVTVTATVTVTRTRKDSDESLLIIAGASGLVATEVIRHSLRAKDITTVLALARRPVAAPQGVSAADAAKLRSVVIKDYETYSEEARKEFSDADACIWTVAITPTKSKLYKWEDVVRICQTSTLVGMRAMVEARQGKPFRFLYMSGLQAERDQTKRPWLLTEYVLMRGETENRVLAYAAEQPGGSVQACVAKPSIVTSAATPMILSVSVAALRMSGILPSIGIEELAAAMVQQIRDGFEKEPLMNDDLKRIGREALAKEKAEEAKN</sequence>
<dbReference type="Gene3D" id="3.40.50.720">
    <property type="entry name" value="NAD(P)-binding Rossmann-like Domain"/>
    <property type="match status" value="1"/>
</dbReference>
<dbReference type="PANTHER" id="PTHR23513">
    <property type="entry name" value="INTEGRAL MEMBRANE EFFLUX PROTEIN-RELATED"/>
    <property type="match status" value="1"/>
</dbReference>
<evidence type="ECO:0000256" key="2">
    <source>
        <dbReference type="ARBA" id="ARBA00022475"/>
    </source>
</evidence>
<comment type="caution">
    <text evidence="7">The sequence shown here is derived from an EMBL/GenBank/DDBJ whole genome shotgun (WGS) entry which is preliminary data.</text>
</comment>
<evidence type="ECO:0000256" key="6">
    <source>
        <dbReference type="SAM" id="Phobius"/>
    </source>
</evidence>
<comment type="subcellular location">
    <subcellularLocation>
        <location evidence="1">Cell membrane</location>
        <topology evidence="1">Multi-pass membrane protein</topology>
    </subcellularLocation>
</comment>
<feature type="transmembrane region" description="Helical" evidence="6">
    <location>
        <begin position="335"/>
        <end position="351"/>
    </location>
</feature>
<feature type="transmembrane region" description="Helical" evidence="6">
    <location>
        <begin position="22"/>
        <end position="47"/>
    </location>
</feature>
<evidence type="ECO:0000256" key="1">
    <source>
        <dbReference type="ARBA" id="ARBA00004651"/>
    </source>
</evidence>
<dbReference type="InterPro" id="IPR036259">
    <property type="entry name" value="MFS_trans_sf"/>
</dbReference>
<feature type="transmembrane region" description="Helical" evidence="6">
    <location>
        <begin position="449"/>
        <end position="470"/>
    </location>
</feature>
<evidence type="ECO:0000313" key="7">
    <source>
        <dbReference type="EMBL" id="KAK0648068.1"/>
    </source>
</evidence>
<dbReference type="EMBL" id="JAULSV010000003">
    <property type="protein sequence ID" value="KAK0648068.1"/>
    <property type="molecule type" value="Genomic_DNA"/>
</dbReference>
<feature type="transmembrane region" description="Helical" evidence="6">
    <location>
        <begin position="201"/>
        <end position="220"/>
    </location>
</feature>
<keyword evidence="2" id="KW-1003">Cell membrane</keyword>
<proteinExistence type="predicted"/>
<dbReference type="SUPFAM" id="SSF51735">
    <property type="entry name" value="NAD(P)-binding Rossmann-fold domains"/>
    <property type="match status" value="1"/>
</dbReference>
<feature type="transmembrane region" description="Helical" evidence="6">
    <location>
        <begin position="305"/>
        <end position="328"/>
    </location>
</feature>
<feature type="transmembrane region" description="Helical" evidence="6">
    <location>
        <begin position="401"/>
        <end position="429"/>
    </location>
</feature>
<feature type="transmembrane region" description="Helical" evidence="6">
    <location>
        <begin position="363"/>
        <end position="389"/>
    </location>
</feature>
<reference evidence="7" key="1">
    <citation type="submission" date="2023-06" db="EMBL/GenBank/DDBJ databases">
        <title>Genome-scale phylogeny and comparative genomics of the fungal order Sordariales.</title>
        <authorList>
            <consortium name="Lawrence Berkeley National Laboratory"/>
            <person name="Hensen N."/>
            <person name="Bonometti L."/>
            <person name="Westerberg I."/>
            <person name="Brannstrom I.O."/>
            <person name="Guillou S."/>
            <person name="Cros-Aarteil S."/>
            <person name="Calhoun S."/>
            <person name="Haridas S."/>
            <person name="Kuo A."/>
            <person name="Mondo S."/>
            <person name="Pangilinan J."/>
            <person name="Riley R."/>
            <person name="Labutti K."/>
            <person name="Andreopoulos B."/>
            <person name="Lipzen A."/>
            <person name="Chen C."/>
            <person name="Yanf M."/>
            <person name="Daum C."/>
            <person name="Ng V."/>
            <person name="Clum A."/>
            <person name="Steindorff A."/>
            <person name="Ohm R."/>
            <person name="Martin F."/>
            <person name="Silar P."/>
            <person name="Natvig D."/>
            <person name="Lalanne C."/>
            <person name="Gautier V."/>
            <person name="Ament-Velasquez S.L."/>
            <person name="Kruys A."/>
            <person name="Hutchinson M.I."/>
            <person name="Powell A.J."/>
            <person name="Barry K."/>
            <person name="Miller A.N."/>
            <person name="Grigoriev I.V."/>
            <person name="Debuchy R."/>
            <person name="Gladieux P."/>
            <person name="Thoren M.H."/>
            <person name="Johannesson H."/>
        </authorList>
    </citation>
    <scope>NUCLEOTIDE SEQUENCE</scope>
    <source>
        <strain evidence="7">SMH2532-1</strain>
    </source>
</reference>